<name>A0A8C5D3A5_GOUWI</name>
<dbReference type="InterPro" id="IPR000477">
    <property type="entry name" value="RT_dom"/>
</dbReference>
<sequence length="843" mass="95941">MSFLLKGDSRVLFLVVYRPPKYSGEFMDEFAELLSVVCTEYNFLIITGDLNIHVDNNMDNTAKELYALMDTFGLTQHVTGPTHTQGHTLDLVISKGVDISAVDVRDLALSDHFCVFFDLETVTSVPPSYVCLKKRYINENTSAQFMEAIAMTPTLSAETVDDLLDEYNRNVCNVIDVVAPIKTKRKPNTQKTPWRRTEIMQNLKSDCRRAERKWRSTKLQIHLELYKISLRKFNDGLFKARQQYFSEIIAKNVNNSRTLFSVIEKLTTPPDQIAPELLSAGKCNEFAVYFNEKIQSIRSNIRTNQQNHKKLEQLQPLRDESTTMLEFTTVNPNTIEETVQQLNPSTCCLDTIPSNFFKTVVKSIVTDLCQIINCSFQSGTVPKSLKVAAVKPLLKKRTLDASILANYRPISNLPFMAKIIEKVVFNQLSQFLTFNKIFDKFQSGFRSHHSTETALIKVINDIRLNTDSGKVSVLILLDLSAAFDTVDHTILLHRLQTWVGLNGKVMQWFKSYLEERSYFVSIGNFESDRLPMSCGVPQGSVLGPLLFNLYMLPLGQILQNCKVDYQSYADDTQLYLSLNPDDHGPIEVLCDCLEKINCWMSENFLQLNHDKTEVIVFGNKEKRTAVSNYLESRSLKAKDQVKNLGVLIDSDLTFSSQIKSITKTAFYHLKNISRVKGLMAQKDQEKLVHAFISSRLDYCNGLLTGIPQKSIKQLQLVQNAAARVLTRTKRSEHISPVLKSLHWLPVSLRIDFKVLLLVYKSVNGFGPEYISEMLVRYEPSRSLRSMDTDQIVEPRVHSKHGDAAFSCYAAKKWNKLPAELKSASNVNIFKSKLKALFFSTAYD</sequence>
<dbReference type="InterPro" id="IPR043502">
    <property type="entry name" value="DNA/RNA_pol_sf"/>
</dbReference>
<dbReference type="Proteomes" id="UP000694680">
    <property type="component" value="Chromosome 1"/>
</dbReference>
<dbReference type="InterPro" id="IPR005135">
    <property type="entry name" value="Endo/exonuclease/phosphatase"/>
</dbReference>
<reference evidence="2" key="1">
    <citation type="submission" date="2020-06" db="EMBL/GenBank/DDBJ databases">
        <authorList>
            <consortium name="Wellcome Sanger Institute Data Sharing"/>
        </authorList>
    </citation>
    <scope>NUCLEOTIDE SEQUENCE [LARGE SCALE GENOMIC DNA]</scope>
</reference>
<dbReference type="CDD" id="cd01650">
    <property type="entry name" value="RT_nLTR_like"/>
    <property type="match status" value="1"/>
</dbReference>
<evidence type="ECO:0000313" key="3">
    <source>
        <dbReference type="Proteomes" id="UP000694680"/>
    </source>
</evidence>
<dbReference type="PANTHER" id="PTHR33332">
    <property type="entry name" value="REVERSE TRANSCRIPTASE DOMAIN-CONTAINING PROTEIN"/>
    <property type="match status" value="1"/>
</dbReference>
<organism evidence="2 3">
    <name type="scientific">Gouania willdenowi</name>
    <name type="common">Blunt-snouted clingfish</name>
    <name type="synonym">Lepadogaster willdenowi</name>
    <dbReference type="NCBI Taxonomy" id="441366"/>
    <lineage>
        <taxon>Eukaryota</taxon>
        <taxon>Metazoa</taxon>
        <taxon>Chordata</taxon>
        <taxon>Craniata</taxon>
        <taxon>Vertebrata</taxon>
        <taxon>Euteleostomi</taxon>
        <taxon>Actinopterygii</taxon>
        <taxon>Neopterygii</taxon>
        <taxon>Teleostei</taxon>
        <taxon>Neoteleostei</taxon>
        <taxon>Acanthomorphata</taxon>
        <taxon>Ovalentaria</taxon>
        <taxon>Blenniimorphae</taxon>
        <taxon>Blenniiformes</taxon>
        <taxon>Gobiesocoidei</taxon>
        <taxon>Gobiesocidae</taxon>
        <taxon>Gobiesocinae</taxon>
        <taxon>Gouania</taxon>
    </lineage>
</organism>
<feature type="domain" description="Reverse transcriptase" evidence="1">
    <location>
        <begin position="374"/>
        <end position="648"/>
    </location>
</feature>
<dbReference type="SUPFAM" id="SSF56672">
    <property type="entry name" value="DNA/RNA polymerases"/>
    <property type="match status" value="1"/>
</dbReference>
<protein>
    <recommendedName>
        <fullName evidence="1">Reverse transcriptase domain-containing protein</fullName>
    </recommendedName>
</protein>
<dbReference type="Ensembl" id="ENSGWIT00000000563.1">
    <property type="protein sequence ID" value="ENSGWIP00000000506.1"/>
    <property type="gene ID" value="ENSGWIG00000000347.1"/>
</dbReference>
<evidence type="ECO:0000313" key="2">
    <source>
        <dbReference type="Ensembl" id="ENSGWIP00000000506.1"/>
    </source>
</evidence>
<proteinExistence type="predicted"/>
<dbReference type="Gene3D" id="3.60.10.10">
    <property type="entry name" value="Endonuclease/exonuclease/phosphatase"/>
    <property type="match status" value="1"/>
</dbReference>
<dbReference type="InterPro" id="IPR036691">
    <property type="entry name" value="Endo/exonu/phosph_ase_sf"/>
</dbReference>
<dbReference type="AlphaFoldDB" id="A0A8C5D3A5"/>
<dbReference type="GO" id="GO:0003824">
    <property type="term" value="F:catalytic activity"/>
    <property type="evidence" value="ECO:0007669"/>
    <property type="project" value="InterPro"/>
</dbReference>
<reference evidence="2" key="2">
    <citation type="submission" date="2025-08" db="UniProtKB">
        <authorList>
            <consortium name="Ensembl"/>
        </authorList>
    </citation>
    <scope>IDENTIFICATION</scope>
</reference>
<reference evidence="2" key="3">
    <citation type="submission" date="2025-09" db="UniProtKB">
        <authorList>
            <consortium name="Ensembl"/>
        </authorList>
    </citation>
    <scope>IDENTIFICATION</scope>
</reference>
<accession>A0A8C5D3A5</accession>
<keyword evidence="3" id="KW-1185">Reference proteome</keyword>
<dbReference type="PROSITE" id="PS50878">
    <property type="entry name" value="RT_POL"/>
    <property type="match status" value="1"/>
</dbReference>
<dbReference type="SUPFAM" id="SSF56219">
    <property type="entry name" value="DNase I-like"/>
    <property type="match status" value="1"/>
</dbReference>
<dbReference type="Pfam" id="PF00078">
    <property type="entry name" value="RVT_1"/>
    <property type="match status" value="1"/>
</dbReference>
<dbReference type="Pfam" id="PF14529">
    <property type="entry name" value="Exo_endo_phos_2"/>
    <property type="match status" value="1"/>
</dbReference>
<evidence type="ECO:0000259" key="1">
    <source>
        <dbReference type="PROSITE" id="PS50878"/>
    </source>
</evidence>